<protein>
    <submittedName>
        <fullName evidence="2">Uncharacterized protein</fullName>
    </submittedName>
</protein>
<feature type="coiled-coil region" evidence="1">
    <location>
        <begin position="265"/>
        <end position="292"/>
    </location>
</feature>
<dbReference type="KEGG" id="vg:80004454"/>
<evidence type="ECO:0000256" key="1">
    <source>
        <dbReference type="SAM" id="Coils"/>
    </source>
</evidence>
<keyword evidence="3" id="KW-1185">Reference proteome</keyword>
<evidence type="ECO:0000313" key="3">
    <source>
        <dbReference type="Proteomes" id="UP000827716"/>
    </source>
</evidence>
<dbReference type="EMBL" id="OK040792">
    <property type="protein sequence ID" value="UDL16267.1"/>
    <property type="molecule type" value="Genomic_DNA"/>
</dbReference>
<dbReference type="GeneID" id="80004454"/>
<sequence>MTLAGLDVPAPKRSARDMIEMLERHYAPPPSKPAGGRLISEIQAPNSSRRADALYLPITTSGRGHIIGHEIKVTRSDTIAELRDPHKADAWMRYCHRWWLVVANPAHLDGLDIPPEWGVLAPPSRANTRFMTVIQKAPLLNPEPHRVAEAWGTIFAKVAYVDLAEMNALERWMGEAAEWKRREGEARAEVRRLSNALGADLGDSLGRRGKALQVADIIAAVERLGGYGDDAPAPLRGMSWSIDPEMIARGILTAALADREREHIADDLRGSLNRAESAVEKLRAVLADYERQDRDPTE</sequence>
<accession>A0AAE8Y8D3</accession>
<name>A0AAE8Y8D3_9CAUD</name>
<organism evidence="2 3">
    <name type="scientific">Microbacterium phage Kozie</name>
    <dbReference type="NCBI Taxonomy" id="2885981"/>
    <lineage>
        <taxon>Viruses</taxon>
        <taxon>Duplodnaviria</taxon>
        <taxon>Heunggongvirae</taxon>
        <taxon>Uroviricota</taxon>
        <taxon>Caudoviricetes</taxon>
        <taxon>Kutznervirinae</taxon>
        <taxon>Kozievirus</taxon>
        <taxon>Kozievirus kozie</taxon>
    </lineage>
</organism>
<dbReference type="Proteomes" id="UP000827716">
    <property type="component" value="Segment"/>
</dbReference>
<reference evidence="2" key="1">
    <citation type="submission" date="2021-09" db="EMBL/GenBank/DDBJ databases">
        <authorList>
            <person name="Colton S."/>
            <person name="McKinney A."/>
            <person name="Ashley L."/>
            <person name="Annie C."/>
            <person name="Elissa F."/>
            <person name="Lindsey D."/>
            <person name="Brady H."/>
            <person name="Batt M.A."/>
            <person name="Denae B."/>
            <person name="Molloy S.D."/>
            <person name="Garlena R.A."/>
            <person name="Russell D.A."/>
            <person name="Jacobs-Sera D."/>
            <person name="Hatfull G.F."/>
        </authorList>
    </citation>
    <scope>NUCLEOTIDE SEQUENCE</scope>
</reference>
<gene>
    <name evidence="2" type="primary">71</name>
    <name evidence="2" type="ORF">SEA_KOZIE_71</name>
</gene>
<proteinExistence type="predicted"/>
<evidence type="ECO:0000313" key="2">
    <source>
        <dbReference type="EMBL" id="UDL16267.1"/>
    </source>
</evidence>
<keyword evidence="1" id="KW-0175">Coiled coil</keyword>
<dbReference type="RefSeq" id="YP_010750799.1">
    <property type="nucleotide sequence ID" value="NC_073362.1"/>
</dbReference>